<evidence type="ECO:0000256" key="1">
    <source>
        <dbReference type="SAM" id="MobiDB-lite"/>
    </source>
</evidence>
<keyword evidence="3" id="KW-1185">Reference proteome</keyword>
<dbReference type="Proteomes" id="UP000256661">
    <property type="component" value="Unassembled WGS sequence"/>
</dbReference>
<feature type="region of interest" description="Disordered" evidence="1">
    <location>
        <begin position="50"/>
        <end position="80"/>
    </location>
</feature>
<name>A0A3D9STY9_9ACTN</name>
<feature type="compositionally biased region" description="Acidic residues" evidence="1">
    <location>
        <begin position="70"/>
        <end position="79"/>
    </location>
</feature>
<dbReference type="AlphaFoldDB" id="A0A3D9STY9"/>
<comment type="caution">
    <text evidence="2">The sequence shown here is derived from an EMBL/GenBank/DDBJ whole genome shotgun (WGS) entry which is preliminary data.</text>
</comment>
<sequence length="89" mass="9944">MRVLIQHLPRDSAFVRAVHGEDAEWGLNEHLMAAVVDHLAIGNWLFTSAHLPEDESPPEQPRPVPRPGIEEDPVEEATPDDLARFFSGL</sequence>
<reference evidence="2 3" key="1">
    <citation type="submission" date="2018-08" db="EMBL/GenBank/DDBJ databases">
        <title>Sequencing the genomes of 1000 actinobacteria strains.</title>
        <authorList>
            <person name="Klenk H.-P."/>
        </authorList>
    </citation>
    <scope>NUCLEOTIDE SEQUENCE [LARGE SCALE GENOMIC DNA]</scope>
    <source>
        <strain evidence="2 3">DSM 43927</strain>
    </source>
</reference>
<dbReference type="EMBL" id="QTTT01000001">
    <property type="protein sequence ID" value="REE95161.1"/>
    <property type="molecule type" value="Genomic_DNA"/>
</dbReference>
<accession>A0A3D9STY9</accession>
<evidence type="ECO:0000313" key="2">
    <source>
        <dbReference type="EMBL" id="REE95161.1"/>
    </source>
</evidence>
<gene>
    <name evidence="2" type="ORF">DFJ69_0543</name>
</gene>
<organism evidence="2 3">
    <name type="scientific">Thermomonospora umbrina</name>
    <dbReference type="NCBI Taxonomy" id="111806"/>
    <lineage>
        <taxon>Bacteria</taxon>
        <taxon>Bacillati</taxon>
        <taxon>Actinomycetota</taxon>
        <taxon>Actinomycetes</taxon>
        <taxon>Streptosporangiales</taxon>
        <taxon>Thermomonosporaceae</taxon>
        <taxon>Thermomonospora</taxon>
    </lineage>
</organism>
<protein>
    <submittedName>
        <fullName evidence="2">Uncharacterized protein</fullName>
    </submittedName>
</protein>
<proteinExistence type="predicted"/>
<dbReference type="RefSeq" id="WP_211328490.1">
    <property type="nucleotide sequence ID" value="NZ_QTTT01000001.1"/>
</dbReference>
<evidence type="ECO:0000313" key="3">
    <source>
        <dbReference type="Proteomes" id="UP000256661"/>
    </source>
</evidence>